<dbReference type="Gene3D" id="1.10.287.180">
    <property type="entry name" value="Transcription elongation factor, GreA/GreB, N-terminal domain"/>
    <property type="match status" value="1"/>
</dbReference>
<dbReference type="SUPFAM" id="SSF54534">
    <property type="entry name" value="FKBP-like"/>
    <property type="match status" value="1"/>
</dbReference>
<dbReference type="PIRSF" id="PIRSF006092">
    <property type="entry name" value="GreA_GreB"/>
    <property type="match status" value="1"/>
</dbReference>
<dbReference type="InterPro" id="IPR036953">
    <property type="entry name" value="GreA/GreB_C_sf"/>
</dbReference>
<evidence type="ECO:0000256" key="7">
    <source>
        <dbReference type="ARBA" id="ARBA00030776"/>
    </source>
</evidence>
<dbReference type="AlphaFoldDB" id="A0A1R7T691"/>
<evidence type="ECO:0000256" key="3">
    <source>
        <dbReference type="ARBA" id="ARBA00023015"/>
    </source>
</evidence>
<keyword evidence="5 8" id="KW-0804">Transcription</keyword>
<dbReference type="Pfam" id="PF03449">
    <property type="entry name" value="GreA_GreB_N"/>
    <property type="match status" value="1"/>
</dbReference>
<evidence type="ECO:0000256" key="2">
    <source>
        <dbReference type="ARBA" id="ARBA00013729"/>
    </source>
</evidence>
<comment type="function">
    <text evidence="6 8">Necessary for efficient RNA polymerase transcription elongation past template-encoded arresting sites. The arresting sites in DNA have the property of trapping a certain fraction of elongating RNA polymerases that pass through, resulting in locked ternary complexes. Cleavage of the nascent transcript by cleavage factors such as GreA or GreB allows the resumption of elongation from the new 3'terminus. GreA releases sequences of 2 to 3 nucleotides.</text>
</comment>
<feature type="domain" description="Transcription elongation factor GreA/GreB C-terminal" evidence="9">
    <location>
        <begin position="79"/>
        <end position="151"/>
    </location>
</feature>
<dbReference type="PANTHER" id="PTHR30437">
    <property type="entry name" value="TRANSCRIPTION ELONGATION FACTOR GREA"/>
    <property type="match status" value="1"/>
</dbReference>
<dbReference type="FunFam" id="1.10.287.180:FF:000001">
    <property type="entry name" value="Transcription elongation factor GreA"/>
    <property type="match status" value="1"/>
</dbReference>
<dbReference type="STRING" id="1851148.SMSP2_02909"/>
<feature type="coiled-coil region" evidence="8">
    <location>
        <begin position="8"/>
        <end position="35"/>
    </location>
</feature>
<evidence type="ECO:0000259" key="9">
    <source>
        <dbReference type="Pfam" id="PF01272"/>
    </source>
</evidence>
<dbReference type="SUPFAM" id="SSF46557">
    <property type="entry name" value="GreA transcript cleavage protein, N-terminal domain"/>
    <property type="match status" value="1"/>
</dbReference>
<evidence type="ECO:0000256" key="8">
    <source>
        <dbReference type="HAMAP-Rule" id="MF_00105"/>
    </source>
</evidence>
<dbReference type="PROSITE" id="PS00830">
    <property type="entry name" value="GREAB_2"/>
    <property type="match status" value="1"/>
</dbReference>
<dbReference type="EMBL" id="CP019646">
    <property type="protein sequence ID" value="AQQ72523.1"/>
    <property type="molecule type" value="Genomic_DNA"/>
</dbReference>
<proteinExistence type="inferred from homology"/>
<keyword evidence="8" id="KW-0175">Coiled coil</keyword>
<feature type="domain" description="Transcription elongation factor GreA/GreB N-terminal" evidence="10">
    <location>
        <begin position="2"/>
        <end position="70"/>
    </location>
</feature>
<dbReference type="Gene3D" id="3.10.50.30">
    <property type="entry name" value="Transcription elongation factor, GreA/GreB, C-terminal domain"/>
    <property type="match status" value="1"/>
</dbReference>
<evidence type="ECO:0000256" key="4">
    <source>
        <dbReference type="ARBA" id="ARBA00023125"/>
    </source>
</evidence>
<keyword evidence="3 8" id="KW-0805">Transcription regulation</keyword>
<comment type="similarity">
    <text evidence="1 8">Belongs to the GreA/GreB family.</text>
</comment>
<dbReference type="HAMAP" id="MF_00105">
    <property type="entry name" value="GreA_GreB"/>
    <property type="match status" value="1"/>
</dbReference>
<keyword evidence="12" id="KW-1185">Reference proteome</keyword>
<protein>
    <recommendedName>
        <fullName evidence="2 8">Transcription elongation factor GreA</fullName>
    </recommendedName>
    <alternativeName>
        <fullName evidence="7 8">Transcript cleavage factor GreA</fullName>
    </alternativeName>
</protein>
<dbReference type="InterPro" id="IPR018151">
    <property type="entry name" value="TF_GreA/GreB_CS"/>
</dbReference>
<name>A0A1R7T691_9BACT</name>
<evidence type="ECO:0000313" key="12">
    <source>
        <dbReference type="Proteomes" id="UP000188181"/>
    </source>
</evidence>
<dbReference type="GO" id="GO:0003677">
    <property type="term" value="F:DNA binding"/>
    <property type="evidence" value="ECO:0007669"/>
    <property type="project" value="UniProtKB-UniRule"/>
</dbReference>
<dbReference type="GO" id="GO:0006354">
    <property type="term" value="P:DNA-templated transcription elongation"/>
    <property type="evidence" value="ECO:0007669"/>
    <property type="project" value="TreeGrafter"/>
</dbReference>
<evidence type="ECO:0000256" key="6">
    <source>
        <dbReference type="ARBA" id="ARBA00024916"/>
    </source>
</evidence>
<dbReference type="Pfam" id="PF01272">
    <property type="entry name" value="GreA_GreB"/>
    <property type="match status" value="1"/>
</dbReference>
<organism evidence="11 12">
    <name type="scientific">Limihaloglobus sulfuriphilus</name>
    <dbReference type="NCBI Taxonomy" id="1851148"/>
    <lineage>
        <taxon>Bacteria</taxon>
        <taxon>Pseudomonadati</taxon>
        <taxon>Planctomycetota</taxon>
        <taxon>Phycisphaerae</taxon>
        <taxon>Sedimentisphaerales</taxon>
        <taxon>Sedimentisphaeraceae</taxon>
        <taxon>Limihaloglobus</taxon>
    </lineage>
</organism>
<keyword evidence="4 8" id="KW-0238">DNA-binding</keyword>
<dbReference type="GO" id="GO:0032784">
    <property type="term" value="P:regulation of DNA-templated transcription elongation"/>
    <property type="evidence" value="ECO:0007669"/>
    <property type="project" value="UniProtKB-UniRule"/>
</dbReference>
<evidence type="ECO:0000256" key="5">
    <source>
        <dbReference type="ARBA" id="ARBA00023163"/>
    </source>
</evidence>
<dbReference type="KEGG" id="pbas:SMSP2_02909"/>
<dbReference type="InterPro" id="IPR023459">
    <property type="entry name" value="Tscrpt_elong_fac_GreA/B_fam"/>
</dbReference>
<dbReference type="PROSITE" id="PS00829">
    <property type="entry name" value="GREAB_1"/>
    <property type="match status" value="1"/>
</dbReference>
<accession>A0A1R7T691</accession>
<dbReference type="InterPro" id="IPR022691">
    <property type="entry name" value="Tscrpt_elong_fac_GreA/B_N"/>
</dbReference>
<dbReference type="Proteomes" id="UP000188181">
    <property type="component" value="Chromosome"/>
</dbReference>
<dbReference type="InterPro" id="IPR028624">
    <property type="entry name" value="Tscrpt_elong_fac_GreA/B"/>
</dbReference>
<gene>
    <name evidence="8 11" type="primary">greA</name>
    <name evidence="11" type="ORF">SMSP2_02909</name>
</gene>
<sequence length="156" mass="17277">MPISQTGDEKLKAELDELKKEAAELRQRVAEAREHGDLKENGEYIYGRQNLSFVEGRLREIMGKINYSEVTDCTAAPLDTAGFGTVVKVRDLDSGREIVYQLLGPYDYDLTENSISILSPIGNALYGLSVGEKVSVSVPRGESNFEILEITASEFK</sequence>
<dbReference type="InterPro" id="IPR001437">
    <property type="entry name" value="Tscrpt_elong_fac_GreA/B_C"/>
</dbReference>
<dbReference type="PANTHER" id="PTHR30437:SF4">
    <property type="entry name" value="TRANSCRIPTION ELONGATION FACTOR GREA"/>
    <property type="match status" value="1"/>
</dbReference>
<evidence type="ECO:0000313" key="11">
    <source>
        <dbReference type="EMBL" id="AQQ72523.1"/>
    </source>
</evidence>
<evidence type="ECO:0000256" key="1">
    <source>
        <dbReference type="ARBA" id="ARBA00008213"/>
    </source>
</evidence>
<dbReference type="GO" id="GO:0070063">
    <property type="term" value="F:RNA polymerase binding"/>
    <property type="evidence" value="ECO:0007669"/>
    <property type="project" value="InterPro"/>
</dbReference>
<reference evidence="12" key="1">
    <citation type="submission" date="2017-02" db="EMBL/GenBank/DDBJ databases">
        <title>Comparative genomics and description of representatives of a novel lineage of planctomycetes thriving in anoxic sediments.</title>
        <authorList>
            <person name="Spring S."/>
            <person name="Bunk B."/>
            <person name="Sproer C."/>
        </authorList>
    </citation>
    <scope>NUCLEOTIDE SEQUENCE [LARGE SCALE GENOMIC DNA]</scope>
    <source>
        <strain evidence="12">SM-Chi-D1</strain>
    </source>
</reference>
<dbReference type="InterPro" id="IPR036805">
    <property type="entry name" value="Tscrpt_elong_fac_GreA/B_N_sf"/>
</dbReference>
<evidence type="ECO:0000259" key="10">
    <source>
        <dbReference type="Pfam" id="PF03449"/>
    </source>
</evidence>